<dbReference type="Proteomes" id="UP000178082">
    <property type="component" value="Unassembled WGS sequence"/>
</dbReference>
<dbReference type="AlphaFoldDB" id="A0A1F7SFX2"/>
<proteinExistence type="predicted"/>
<dbReference type="STRING" id="1817883.A3G31_06810"/>
<evidence type="ECO:0000313" key="1">
    <source>
        <dbReference type="EMBL" id="OGL52124.1"/>
    </source>
</evidence>
<protein>
    <recommendedName>
        <fullName evidence="3">L-2-amino-thiazoline-4-carboxylic acid hydrolase</fullName>
    </recommendedName>
</protein>
<dbReference type="EMBL" id="MGDI01000033">
    <property type="protein sequence ID" value="OGL52124.1"/>
    <property type="molecule type" value="Genomic_DNA"/>
</dbReference>
<accession>A0A1F7SFX2</accession>
<organism evidence="1 2">
    <name type="scientific">Candidatus Schekmanbacteria bacterium RIFCSPLOWO2_12_FULL_38_15</name>
    <dbReference type="NCBI Taxonomy" id="1817883"/>
    <lineage>
        <taxon>Bacteria</taxon>
        <taxon>Candidatus Schekmaniibacteriota</taxon>
    </lineage>
</organism>
<evidence type="ECO:0008006" key="3">
    <source>
        <dbReference type="Google" id="ProtNLM"/>
    </source>
</evidence>
<gene>
    <name evidence="1" type="ORF">A3G31_06810</name>
</gene>
<name>A0A1F7SFX2_9BACT</name>
<reference evidence="1 2" key="1">
    <citation type="journal article" date="2016" name="Nat. Commun.">
        <title>Thousands of microbial genomes shed light on interconnected biogeochemical processes in an aquifer system.</title>
        <authorList>
            <person name="Anantharaman K."/>
            <person name="Brown C.T."/>
            <person name="Hug L.A."/>
            <person name="Sharon I."/>
            <person name="Castelle C.J."/>
            <person name="Probst A.J."/>
            <person name="Thomas B.C."/>
            <person name="Singh A."/>
            <person name="Wilkins M.J."/>
            <person name="Karaoz U."/>
            <person name="Brodie E.L."/>
            <person name="Williams K.H."/>
            <person name="Hubbard S.S."/>
            <person name="Banfield J.F."/>
        </authorList>
    </citation>
    <scope>NUCLEOTIDE SEQUENCE [LARGE SCALE GENOMIC DNA]</scope>
</reference>
<sequence>MSEKALKYFIDDSLFETFEKEFAVKSIAEKYASAIKGKSDKEADEIGEKLFKKYSINFANRILELEGNYRDRSAELIYQVAEKTGHKFPSIPQRLIEIAILSVRVEDKWRWKEISYKCLTYFVNLCTMNKALKEAVGEKIANKLPCKHYCIGLSDELYKKLGLDVGVRMTAELPKDGRCQFDAFFHFTTPNR</sequence>
<comment type="caution">
    <text evidence="1">The sequence shown here is derived from an EMBL/GenBank/DDBJ whole genome shotgun (WGS) entry which is preliminary data.</text>
</comment>
<evidence type="ECO:0000313" key="2">
    <source>
        <dbReference type="Proteomes" id="UP000178082"/>
    </source>
</evidence>